<dbReference type="KEGG" id="agn:AFK25_02425"/>
<dbReference type="EMBL" id="JAMOGB010000002">
    <property type="protein sequence ID" value="MDO0876778.1"/>
    <property type="molecule type" value="Genomic_DNA"/>
</dbReference>
<comment type="caution">
    <text evidence="1">The sequence shown here is derived from an EMBL/GenBank/DDBJ whole genome shotgun (WGS) entry which is preliminary data.</text>
</comment>
<dbReference type="AlphaFoldDB" id="A0AAW7TBW7"/>
<reference evidence="1" key="1">
    <citation type="submission" date="2022-05" db="EMBL/GenBank/DDBJ databases">
        <title>Genome-based reclassification of Anoxybacillus salavatliensis Cihan et al. as a later heterotypic synonym of Anoxybacillus gonensis Belduz et al. 2003.</title>
        <authorList>
            <person name="Inan Bektas K."/>
            <person name="Guler H.I."/>
            <person name="Belduz A.O."/>
            <person name="Canakci S."/>
        </authorList>
    </citation>
    <scope>NUCLEOTIDE SEQUENCE</scope>
    <source>
        <strain evidence="1">NCIMB 13933</strain>
    </source>
</reference>
<dbReference type="RefSeq" id="WP_035064647.1">
    <property type="nucleotide sequence ID" value="NZ_CP012152.1"/>
</dbReference>
<keyword evidence="2" id="KW-1185">Reference proteome</keyword>
<name>A0AAW7TBW7_9BACL</name>
<evidence type="ECO:0000313" key="1">
    <source>
        <dbReference type="EMBL" id="MDO0876778.1"/>
    </source>
</evidence>
<evidence type="ECO:0000313" key="2">
    <source>
        <dbReference type="Proteomes" id="UP001176117"/>
    </source>
</evidence>
<accession>A0AAW7TBW7</accession>
<dbReference type="Proteomes" id="UP001176117">
    <property type="component" value="Unassembled WGS sequence"/>
</dbReference>
<sequence length="99" mass="10988">MSTEAEGKKSKKAPIAQKKSEALIYCGPSLPGGMLNKYTVYQNGLPAHLEEQLKECPSIKRLFVPVSIFPEVEMKIATAGSAENVWYQEILSYIQGKRV</sequence>
<organism evidence="1 2">
    <name type="scientific">Anoxybacillus gonensis</name>
    <dbReference type="NCBI Taxonomy" id="198467"/>
    <lineage>
        <taxon>Bacteria</taxon>
        <taxon>Bacillati</taxon>
        <taxon>Bacillota</taxon>
        <taxon>Bacilli</taxon>
        <taxon>Bacillales</taxon>
        <taxon>Anoxybacillaceae</taxon>
        <taxon>Anoxybacillus</taxon>
    </lineage>
</organism>
<protein>
    <submittedName>
        <fullName evidence="1">Uncharacterized protein</fullName>
    </submittedName>
</protein>
<proteinExistence type="predicted"/>
<gene>
    <name evidence="1" type="ORF">NBU54_03660</name>
</gene>